<keyword evidence="2" id="KW-1185">Reference proteome</keyword>
<gene>
    <name evidence="1" type="ORF">C0Q70_13607</name>
</gene>
<dbReference type="SUPFAM" id="SSF52540">
    <property type="entry name" value="P-loop containing nucleoside triphosphate hydrolases"/>
    <property type="match status" value="1"/>
</dbReference>
<protein>
    <submittedName>
        <fullName evidence="1">Uncharacterized protein</fullName>
    </submittedName>
</protein>
<name>A0A2T7NXQ3_POMCA</name>
<evidence type="ECO:0000313" key="2">
    <source>
        <dbReference type="Proteomes" id="UP000245119"/>
    </source>
</evidence>
<dbReference type="Proteomes" id="UP000245119">
    <property type="component" value="Linkage Group LG8"/>
</dbReference>
<dbReference type="OrthoDB" id="6341251at2759"/>
<sequence>MAVPPGLIVRKDKFGNDIWLGDGGEVIFAPVDCIPDYRKHLQHIRDMQLRADDVLIVGYPKSGQYTLPPIRYEGSWDQFLTTVLEQGYYTSWQDTVKQLKELDTFLGTNRSTEFCQAVAATCILSNMENTRVLHNDVISRNTFCWNENRKFYRKESDIELLTLKLPPVARTVSFGVYSSQLSLLLEPRL</sequence>
<dbReference type="InterPro" id="IPR027417">
    <property type="entry name" value="P-loop_NTPase"/>
</dbReference>
<comment type="caution">
    <text evidence="1">The sequence shown here is derived from an EMBL/GenBank/DDBJ whole genome shotgun (WGS) entry which is preliminary data.</text>
</comment>
<accession>A0A2T7NXQ3</accession>
<proteinExistence type="predicted"/>
<dbReference type="AlphaFoldDB" id="A0A2T7NXQ3"/>
<evidence type="ECO:0000313" key="1">
    <source>
        <dbReference type="EMBL" id="PVD25941.1"/>
    </source>
</evidence>
<organism evidence="1 2">
    <name type="scientific">Pomacea canaliculata</name>
    <name type="common">Golden apple snail</name>
    <dbReference type="NCBI Taxonomy" id="400727"/>
    <lineage>
        <taxon>Eukaryota</taxon>
        <taxon>Metazoa</taxon>
        <taxon>Spiralia</taxon>
        <taxon>Lophotrochozoa</taxon>
        <taxon>Mollusca</taxon>
        <taxon>Gastropoda</taxon>
        <taxon>Caenogastropoda</taxon>
        <taxon>Architaenioglossa</taxon>
        <taxon>Ampullarioidea</taxon>
        <taxon>Ampullariidae</taxon>
        <taxon>Pomacea</taxon>
    </lineage>
</organism>
<reference evidence="1 2" key="1">
    <citation type="submission" date="2018-04" db="EMBL/GenBank/DDBJ databases">
        <title>The genome of golden apple snail Pomacea canaliculata provides insight into stress tolerance and invasive adaptation.</title>
        <authorList>
            <person name="Liu C."/>
            <person name="Liu B."/>
            <person name="Ren Y."/>
            <person name="Zhang Y."/>
            <person name="Wang H."/>
            <person name="Li S."/>
            <person name="Jiang F."/>
            <person name="Yin L."/>
            <person name="Zhang G."/>
            <person name="Qian W."/>
            <person name="Fan W."/>
        </authorList>
    </citation>
    <scope>NUCLEOTIDE SEQUENCE [LARGE SCALE GENOMIC DNA]</scope>
    <source>
        <strain evidence="1">SZHN2017</strain>
        <tissue evidence="1">Muscle</tissue>
    </source>
</reference>
<dbReference type="Gene3D" id="3.40.50.300">
    <property type="entry name" value="P-loop containing nucleotide triphosphate hydrolases"/>
    <property type="match status" value="1"/>
</dbReference>
<dbReference type="EMBL" id="PZQS01000008">
    <property type="protein sequence ID" value="PVD25941.1"/>
    <property type="molecule type" value="Genomic_DNA"/>
</dbReference>